<protein>
    <submittedName>
        <fullName evidence="2">Uncharacterized protein</fullName>
    </submittedName>
</protein>
<evidence type="ECO:0000256" key="1">
    <source>
        <dbReference type="SAM" id="MobiDB-lite"/>
    </source>
</evidence>
<feature type="compositionally biased region" description="Gly residues" evidence="1">
    <location>
        <begin position="284"/>
        <end position="308"/>
    </location>
</feature>
<gene>
    <name evidence="2" type="ORF">LTR36_004858</name>
</gene>
<evidence type="ECO:0000313" key="2">
    <source>
        <dbReference type="EMBL" id="KAK4543825.1"/>
    </source>
</evidence>
<feature type="compositionally biased region" description="Basic residues" evidence="1">
    <location>
        <begin position="254"/>
        <end position="263"/>
    </location>
</feature>
<evidence type="ECO:0000313" key="3">
    <source>
        <dbReference type="Proteomes" id="UP001324427"/>
    </source>
</evidence>
<keyword evidence="3" id="KW-1185">Reference proteome</keyword>
<feature type="compositionally biased region" description="Polar residues" evidence="1">
    <location>
        <begin position="231"/>
        <end position="242"/>
    </location>
</feature>
<dbReference type="AlphaFoldDB" id="A0AAV9JF15"/>
<dbReference type="Proteomes" id="UP001324427">
    <property type="component" value="Unassembled WGS sequence"/>
</dbReference>
<name>A0AAV9JF15_9PEZI</name>
<reference evidence="2 3" key="1">
    <citation type="submission" date="2021-11" db="EMBL/GenBank/DDBJ databases">
        <title>Black yeast isolated from Biological Soil Crust.</title>
        <authorList>
            <person name="Kurbessoian T."/>
        </authorList>
    </citation>
    <scope>NUCLEOTIDE SEQUENCE [LARGE SCALE GENOMIC DNA]</scope>
    <source>
        <strain evidence="2 3">CCFEE 5522</strain>
    </source>
</reference>
<accession>A0AAV9JF15</accession>
<organism evidence="2 3">
    <name type="scientific">Oleoguttula mirabilis</name>
    <dbReference type="NCBI Taxonomy" id="1507867"/>
    <lineage>
        <taxon>Eukaryota</taxon>
        <taxon>Fungi</taxon>
        <taxon>Dikarya</taxon>
        <taxon>Ascomycota</taxon>
        <taxon>Pezizomycotina</taxon>
        <taxon>Dothideomycetes</taxon>
        <taxon>Dothideomycetidae</taxon>
        <taxon>Mycosphaerellales</taxon>
        <taxon>Teratosphaeriaceae</taxon>
        <taxon>Oleoguttula</taxon>
    </lineage>
</organism>
<sequence length="308" mass="32571">MYPYVIMSTTNTNFDRFLAAQSDQHGNLHRTAGTAELEQGADVVVTEKLQQMEAKKSGATAIIERLKEEGAALDSREEALVTREVQVKKGQDELTAKEPKIEGGLVVTNIGASMSDAQDIGLMKANGHHVAAITGLQGKTDRLQADKQRIEAETAAKSEEVSCALHKIGKLEEGIEKVTETGAAFRDQFHSLPQKRAAHATGTSTTNDTVTQMPDSVADTISAANVTPTANTDLVANTKSNGKGSGDAQTGRGGRTRGGRSRAQKAGQRDGSLVEHAPDYGSFRGSGRGGRGGYRGRGGRGNGRGYHV</sequence>
<dbReference type="EMBL" id="JAVFHQ010000029">
    <property type="protein sequence ID" value="KAK4543825.1"/>
    <property type="molecule type" value="Genomic_DNA"/>
</dbReference>
<comment type="caution">
    <text evidence="2">The sequence shown here is derived from an EMBL/GenBank/DDBJ whole genome shotgun (WGS) entry which is preliminary data.</text>
</comment>
<proteinExistence type="predicted"/>
<feature type="region of interest" description="Disordered" evidence="1">
    <location>
        <begin position="231"/>
        <end position="308"/>
    </location>
</feature>